<dbReference type="SUPFAM" id="SSF51306">
    <property type="entry name" value="LexA/Signal peptidase"/>
    <property type="match status" value="1"/>
</dbReference>
<name>A0A5R8XYK9_9BACT</name>
<dbReference type="Gene3D" id="1.10.260.40">
    <property type="entry name" value="lambda repressor-like DNA-binding domains"/>
    <property type="match status" value="1"/>
</dbReference>
<sequence length="221" mass="25169">MISSNFESVMQKIRVYLQEKNDCRVFDKDIAKALEISTEHYSRSKTENKIPLQPIINFCAKENIVINYILFDQMPESLHKTTDKIISVKYFKNVNSSAGGGAFNDEENCEYLDLDLNTIKRLGGIEKAKHIEALNVTGESMEPVIKDNSIVFIDKTSITPKLNEDDVYVVNTPNGILVKQVILIEELKKIQLLSYNKLYLPEIFYCDEVTIIGKVIAVRAN</sequence>
<dbReference type="Proteomes" id="UP000308901">
    <property type="component" value="Unassembled WGS sequence"/>
</dbReference>
<evidence type="ECO:0000259" key="4">
    <source>
        <dbReference type="Pfam" id="PF00717"/>
    </source>
</evidence>
<dbReference type="OrthoDB" id="5363392at2"/>
<dbReference type="Pfam" id="PF00717">
    <property type="entry name" value="Peptidase_S24"/>
    <property type="match status" value="1"/>
</dbReference>
<evidence type="ECO:0000313" key="5">
    <source>
        <dbReference type="EMBL" id="TLP36225.1"/>
    </source>
</evidence>
<dbReference type="PANTHER" id="PTHR40661">
    <property type="match status" value="1"/>
</dbReference>
<dbReference type="AlphaFoldDB" id="A0A5R8XYK9"/>
<dbReference type="GO" id="GO:0003677">
    <property type="term" value="F:DNA binding"/>
    <property type="evidence" value="ECO:0007669"/>
    <property type="project" value="UniProtKB-KW"/>
</dbReference>
<feature type="domain" description="Peptidase S24/S26A/S26B/S26C" evidence="4">
    <location>
        <begin position="96"/>
        <end position="216"/>
    </location>
</feature>
<dbReference type="RefSeq" id="WP_138153455.1">
    <property type="nucleotide sequence ID" value="NZ_VANU01000006.1"/>
</dbReference>
<keyword evidence="1" id="KW-0805">Transcription regulation</keyword>
<keyword evidence="2" id="KW-0238">DNA-binding</keyword>
<accession>A0A5R8XYK9</accession>
<comment type="caution">
    <text evidence="5">The sequence shown here is derived from an EMBL/GenBank/DDBJ whole genome shotgun (WGS) entry which is preliminary data.</text>
</comment>
<dbReference type="InterPro" id="IPR036286">
    <property type="entry name" value="LexA/Signal_pep-like_sf"/>
</dbReference>
<dbReference type="PANTHER" id="PTHR40661:SF1">
    <property type="entry name" value="HTH CRO_C1-TYPE DOMAIN-CONTAINING PROTEIN"/>
    <property type="match status" value="1"/>
</dbReference>
<gene>
    <name evidence="5" type="ORF">FDK22_13220</name>
</gene>
<keyword evidence="3" id="KW-0804">Transcription</keyword>
<organism evidence="5 6">
    <name type="scientific">Arcobacter arenosus</name>
    <dbReference type="NCBI Taxonomy" id="2576037"/>
    <lineage>
        <taxon>Bacteria</taxon>
        <taxon>Pseudomonadati</taxon>
        <taxon>Campylobacterota</taxon>
        <taxon>Epsilonproteobacteria</taxon>
        <taxon>Campylobacterales</taxon>
        <taxon>Arcobacteraceae</taxon>
        <taxon>Arcobacter</taxon>
    </lineage>
</organism>
<dbReference type="EMBL" id="VANU01000006">
    <property type="protein sequence ID" value="TLP36225.1"/>
    <property type="molecule type" value="Genomic_DNA"/>
</dbReference>
<evidence type="ECO:0000256" key="1">
    <source>
        <dbReference type="ARBA" id="ARBA00023015"/>
    </source>
</evidence>
<evidence type="ECO:0000256" key="2">
    <source>
        <dbReference type="ARBA" id="ARBA00023125"/>
    </source>
</evidence>
<dbReference type="InterPro" id="IPR010982">
    <property type="entry name" value="Lambda_DNA-bd_dom_sf"/>
</dbReference>
<dbReference type="CDD" id="cd06462">
    <property type="entry name" value="Peptidase_S24_S26"/>
    <property type="match status" value="1"/>
</dbReference>
<reference evidence="5 6" key="1">
    <citation type="submission" date="2019-05" db="EMBL/GenBank/DDBJ databases">
        <title>Arcobacter sp. nov., isolated from sea sediment.</title>
        <authorList>
            <person name="Kim W."/>
        </authorList>
    </citation>
    <scope>NUCLEOTIDE SEQUENCE [LARGE SCALE GENOMIC DNA]</scope>
    <source>
        <strain evidence="5 6">CAU 1517</strain>
    </source>
</reference>
<proteinExistence type="predicted"/>
<evidence type="ECO:0000256" key="3">
    <source>
        <dbReference type="ARBA" id="ARBA00023163"/>
    </source>
</evidence>
<evidence type="ECO:0000313" key="6">
    <source>
        <dbReference type="Proteomes" id="UP000308901"/>
    </source>
</evidence>
<dbReference type="InterPro" id="IPR015927">
    <property type="entry name" value="Peptidase_S24_S26A/B/C"/>
</dbReference>
<dbReference type="Gene3D" id="2.10.109.10">
    <property type="entry name" value="Umud Fragment, subunit A"/>
    <property type="match status" value="1"/>
</dbReference>
<keyword evidence="6" id="KW-1185">Reference proteome</keyword>
<protein>
    <submittedName>
        <fullName evidence="5">Helix-turn-helix transcriptional regulator</fullName>
    </submittedName>
</protein>